<dbReference type="EMBL" id="JNBS01003709">
    <property type="protein sequence ID" value="OQR85613.1"/>
    <property type="molecule type" value="Genomic_DNA"/>
</dbReference>
<evidence type="ECO:0000256" key="3">
    <source>
        <dbReference type="ARBA" id="ARBA00023180"/>
    </source>
</evidence>
<evidence type="ECO:0000259" key="5">
    <source>
        <dbReference type="Pfam" id="PF03088"/>
    </source>
</evidence>
<keyword evidence="2" id="KW-0597">Phosphoprotein</keyword>
<name>A0A1V9YIP4_9STRA</name>
<reference evidence="6 7" key="1">
    <citation type="journal article" date="2014" name="Genome Biol. Evol.">
        <title>The secreted proteins of Achlya hypogyna and Thraustotheca clavata identify the ancestral oomycete secretome and reveal gene acquisitions by horizontal gene transfer.</title>
        <authorList>
            <person name="Misner I."/>
            <person name="Blouin N."/>
            <person name="Leonard G."/>
            <person name="Richards T.A."/>
            <person name="Lane C.E."/>
        </authorList>
    </citation>
    <scope>NUCLEOTIDE SEQUENCE [LARGE SCALE GENOMIC DNA]</scope>
    <source>
        <strain evidence="6 7">ATCC 34112</strain>
    </source>
</reference>
<dbReference type="GO" id="GO:0016787">
    <property type="term" value="F:hydrolase activity"/>
    <property type="evidence" value="ECO:0007669"/>
    <property type="project" value="TreeGrafter"/>
</dbReference>
<dbReference type="Pfam" id="PF20067">
    <property type="entry name" value="SSL_N"/>
    <property type="match status" value="1"/>
</dbReference>
<feature type="non-terminal residue" evidence="6">
    <location>
        <position position="306"/>
    </location>
</feature>
<protein>
    <recommendedName>
        <fullName evidence="5">Strictosidine synthase conserved region domain-containing protein</fullName>
    </recommendedName>
</protein>
<evidence type="ECO:0000256" key="2">
    <source>
        <dbReference type="ARBA" id="ARBA00022553"/>
    </source>
</evidence>
<dbReference type="OrthoDB" id="5307922at2759"/>
<feature type="chain" id="PRO_5012054234" description="Strictosidine synthase conserved region domain-containing protein" evidence="4">
    <location>
        <begin position="23"/>
        <end position="306"/>
    </location>
</feature>
<comment type="caution">
    <text evidence="6">The sequence shown here is derived from an EMBL/GenBank/DDBJ whole genome shotgun (WGS) entry which is preliminary data.</text>
</comment>
<dbReference type="PANTHER" id="PTHR10426:SF88">
    <property type="entry name" value="ADIPOCYTE PLASMA MEMBRANE-ASSOCIATED PROTEIN HEMOMUCIN-RELATED"/>
    <property type="match status" value="1"/>
</dbReference>
<evidence type="ECO:0000313" key="7">
    <source>
        <dbReference type="Proteomes" id="UP000243217"/>
    </source>
</evidence>
<sequence>MRTSLILIPILLALLVNHFCVIDPIVVEIPTIPVNPKQITYEHVGHGLPAPEDLAIDGDGFGYIGLGDGRIARMKIGTKDVMFKNFTRTGEALATCGQRDMEETCGRPLGMLFVSASPFLQYFDSKVQVFPKNQILLVADAYKGLLAVDAVGVIVPLVNEVNGVPLIFSNSLAQSPKTGDIYMTHSSDKFARNRVVTEVFEGRARGSIYVFNPTTNSTTILLENIPFPNGIAFSDDANTLYLAQTSRWKVVKIDLLTMKESTMASLPGYPDNILLTYFPPLNQQVLLVGIGSQTDPNVITSYSIHI</sequence>
<dbReference type="InterPro" id="IPR011042">
    <property type="entry name" value="6-blade_b-propeller_TolB-like"/>
</dbReference>
<dbReference type="SUPFAM" id="SSF63829">
    <property type="entry name" value="Calcium-dependent phosphotriesterase"/>
    <property type="match status" value="1"/>
</dbReference>
<keyword evidence="3" id="KW-0325">Glycoprotein</keyword>
<keyword evidence="4" id="KW-0732">Signal</keyword>
<dbReference type="PANTHER" id="PTHR10426">
    <property type="entry name" value="STRICTOSIDINE SYNTHASE-RELATED"/>
    <property type="match status" value="1"/>
</dbReference>
<organism evidence="6 7">
    <name type="scientific">Thraustotheca clavata</name>
    <dbReference type="NCBI Taxonomy" id="74557"/>
    <lineage>
        <taxon>Eukaryota</taxon>
        <taxon>Sar</taxon>
        <taxon>Stramenopiles</taxon>
        <taxon>Oomycota</taxon>
        <taxon>Saprolegniomycetes</taxon>
        <taxon>Saprolegniales</taxon>
        <taxon>Achlyaceae</taxon>
        <taxon>Thraustotheca</taxon>
    </lineage>
</organism>
<dbReference type="Gene3D" id="2.120.10.30">
    <property type="entry name" value="TolB, C-terminal domain"/>
    <property type="match status" value="1"/>
</dbReference>
<dbReference type="GO" id="GO:0012505">
    <property type="term" value="C:endomembrane system"/>
    <property type="evidence" value="ECO:0007669"/>
    <property type="project" value="TreeGrafter"/>
</dbReference>
<dbReference type="AlphaFoldDB" id="A0A1V9YIP4"/>
<gene>
    <name evidence="6" type="ORF">THRCLA_23017</name>
</gene>
<feature type="signal peptide" evidence="4">
    <location>
        <begin position="1"/>
        <end position="22"/>
    </location>
</feature>
<comment type="similarity">
    <text evidence="1">Belongs to the strictosidine synthase family.</text>
</comment>
<dbReference type="Pfam" id="PF03088">
    <property type="entry name" value="Str_synth"/>
    <property type="match status" value="1"/>
</dbReference>
<dbReference type="STRING" id="74557.A0A1V9YIP4"/>
<feature type="domain" description="Strictosidine synthase conserved region" evidence="5">
    <location>
        <begin position="171"/>
        <end position="252"/>
    </location>
</feature>
<evidence type="ECO:0000256" key="4">
    <source>
        <dbReference type="SAM" id="SignalP"/>
    </source>
</evidence>
<dbReference type="InterPro" id="IPR018119">
    <property type="entry name" value="Strictosidine_synth_cons-reg"/>
</dbReference>
<evidence type="ECO:0000313" key="6">
    <source>
        <dbReference type="EMBL" id="OQR85613.1"/>
    </source>
</evidence>
<proteinExistence type="inferred from homology"/>
<evidence type="ECO:0000256" key="1">
    <source>
        <dbReference type="ARBA" id="ARBA00009191"/>
    </source>
</evidence>
<dbReference type="Proteomes" id="UP000243217">
    <property type="component" value="Unassembled WGS sequence"/>
</dbReference>
<accession>A0A1V9YIP4</accession>
<keyword evidence="7" id="KW-1185">Reference proteome</keyword>